<dbReference type="EMBL" id="OM716005">
    <property type="protein sequence ID" value="UNI71891.1"/>
    <property type="molecule type" value="Genomic_DNA"/>
</dbReference>
<reference evidence="1" key="1">
    <citation type="submission" date="2022-02" db="EMBL/GenBank/DDBJ databases">
        <authorList>
            <person name="Zhang L."/>
            <person name="Yu H."/>
            <person name="Feng C."/>
        </authorList>
    </citation>
    <scope>NUCLEOTIDE SEQUENCE</scope>
</reference>
<organism evidence="1 2">
    <name type="scientific">Aeromonas phage vB_ AhaP_PT2</name>
    <dbReference type="NCBI Taxonomy" id="2924715"/>
    <lineage>
        <taxon>Viruses</taxon>
        <taxon>Duplodnaviria</taxon>
        <taxon>Heunggongvirae</taxon>
        <taxon>Uroviricota</taxon>
        <taxon>Caudoviricetes</taxon>
        <taxon>Autographivirales</taxon>
        <taxon>Autotranscriptaviridae</taxon>
        <taxon>Studiervirinae</taxon>
        <taxon>Armandvirus</taxon>
        <taxon>Armandvirus PT2</taxon>
    </lineage>
</organism>
<sequence length="142" mass="16307">MLREDILCSSALRLKGEDSQLDMLVEECSELILSIAQYRRGRVDFSDVLKEMADVSIVSRQFELSNIEFNAIKEEKLDKFERYVKDFHSESKSLPEDNVDVVGCVAGFPEPVKLFRNGGTWCLSDHYGHSVSEESVKYWAYN</sequence>
<protein>
    <submittedName>
        <fullName evidence="1">Uncharacterized protein</fullName>
    </submittedName>
</protein>
<proteinExistence type="predicted"/>
<accession>A0AC61TT55</accession>
<evidence type="ECO:0000313" key="1">
    <source>
        <dbReference type="EMBL" id="UNI71891.1"/>
    </source>
</evidence>
<keyword evidence="2" id="KW-1185">Reference proteome</keyword>
<dbReference type="Proteomes" id="UP000829341">
    <property type="component" value="Segment"/>
</dbReference>
<evidence type="ECO:0000313" key="2">
    <source>
        <dbReference type="Proteomes" id="UP000829341"/>
    </source>
</evidence>
<name>A0AC61TT55_9CAUD</name>